<dbReference type="SMART" id="SM00331">
    <property type="entry name" value="PP2C_SIG"/>
    <property type="match status" value="1"/>
</dbReference>
<dbReference type="InterPro" id="IPR036457">
    <property type="entry name" value="PPM-type-like_dom_sf"/>
</dbReference>
<proteinExistence type="predicted"/>
<dbReference type="OrthoDB" id="479131at2"/>
<name>A0A5J6HP53_STRAD</name>
<organism evidence="2 3">
    <name type="scientific">Streptomyces alboniger</name>
    <dbReference type="NCBI Taxonomy" id="132473"/>
    <lineage>
        <taxon>Bacteria</taxon>
        <taxon>Bacillati</taxon>
        <taxon>Actinomycetota</taxon>
        <taxon>Actinomycetes</taxon>
        <taxon>Kitasatosporales</taxon>
        <taxon>Streptomycetaceae</taxon>
        <taxon>Streptomyces</taxon>
        <taxon>Streptomyces aurantiacus group</taxon>
    </lineage>
</organism>
<accession>A0A5J6HP53</accession>
<evidence type="ECO:0000259" key="1">
    <source>
        <dbReference type="SMART" id="SM00331"/>
    </source>
</evidence>
<dbReference type="InterPro" id="IPR039248">
    <property type="entry name" value="Ptase_RsbX"/>
</dbReference>
<dbReference type="PANTHER" id="PTHR35801:SF1">
    <property type="entry name" value="PHOSPHOSERINE PHOSPHATASE RSBX"/>
    <property type="match status" value="1"/>
</dbReference>
<dbReference type="Gene3D" id="3.30.565.10">
    <property type="entry name" value="Histidine kinase-like ATPase, C-terminal domain"/>
    <property type="match status" value="1"/>
</dbReference>
<dbReference type="Pfam" id="PF07228">
    <property type="entry name" value="SpoIIE"/>
    <property type="match status" value="1"/>
</dbReference>
<evidence type="ECO:0000313" key="3">
    <source>
        <dbReference type="Proteomes" id="UP000326553"/>
    </source>
</evidence>
<dbReference type="AlphaFoldDB" id="A0A5J6HP53"/>
<gene>
    <name evidence="2" type="ORF">CP975_04240</name>
</gene>
<reference evidence="2 3" key="1">
    <citation type="submission" date="2017-09" db="EMBL/GenBank/DDBJ databases">
        <authorList>
            <person name="Lee N."/>
            <person name="Cho B.-K."/>
        </authorList>
    </citation>
    <scope>NUCLEOTIDE SEQUENCE [LARGE SCALE GENOMIC DNA]</scope>
    <source>
        <strain evidence="2 3">ATCC 12461</strain>
    </source>
</reference>
<protein>
    <recommendedName>
        <fullName evidence="1">PPM-type phosphatase domain-containing protein</fullName>
    </recommendedName>
</protein>
<evidence type="ECO:0000313" key="2">
    <source>
        <dbReference type="EMBL" id="QEV22089.1"/>
    </source>
</evidence>
<sequence length="342" mass="34970">MNALVTPTTLHVPIDHHSAVQTAANRARALAHTCRMPGALPDQAAVLASELASNISKHASNGALFLQPSPLSGRSPLDTALDIVAVDNGPGIPDIGLSLTDGYSTTKTMGAGLGAVRRIATDFALRSAAGGGTLAHARLAVPQGRRPGADIGALCLPAAGEQICGDGYAVVEGDGNWTGLVIDGLGHGPEAAAASQRAVRTFLSCADAPLPEVLSALHSALRHTRGAAAAAVRVGSGRAEYCGVGNIRAAAVSVHGVHRQLTGHAGIVGYNLPTPRSRVFDLPDRTAVVLYTDGIDHRWTQDPPPGRLSLPPALLAASLAHTHRRHRDDATVLALGSPLGIG</sequence>
<dbReference type="Proteomes" id="UP000326553">
    <property type="component" value="Chromosome"/>
</dbReference>
<dbReference type="KEGG" id="salw:CP975_04240"/>
<dbReference type="PANTHER" id="PTHR35801">
    <property type="entry name" value="PHOSPHOSERINE PHOSPHATASE RSBX"/>
    <property type="match status" value="1"/>
</dbReference>
<dbReference type="SUPFAM" id="SSF55874">
    <property type="entry name" value="ATPase domain of HSP90 chaperone/DNA topoisomerase II/histidine kinase"/>
    <property type="match status" value="1"/>
</dbReference>
<dbReference type="InterPro" id="IPR036890">
    <property type="entry name" value="HATPase_C_sf"/>
</dbReference>
<keyword evidence="3" id="KW-1185">Reference proteome</keyword>
<dbReference type="EMBL" id="CP023695">
    <property type="protein sequence ID" value="QEV22089.1"/>
    <property type="molecule type" value="Genomic_DNA"/>
</dbReference>
<feature type="domain" description="PPM-type phosphatase" evidence="1">
    <location>
        <begin position="146"/>
        <end position="337"/>
    </location>
</feature>
<dbReference type="InterPro" id="IPR001932">
    <property type="entry name" value="PPM-type_phosphatase-like_dom"/>
</dbReference>
<dbReference type="SUPFAM" id="SSF81606">
    <property type="entry name" value="PP2C-like"/>
    <property type="match status" value="1"/>
</dbReference>
<dbReference type="Gene3D" id="3.60.40.10">
    <property type="entry name" value="PPM-type phosphatase domain"/>
    <property type="match status" value="1"/>
</dbReference>